<gene>
    <name evidence="2" type="ORF">CC1G_07924</name>
</gene>
<dbReference type="Proteomes" id="UP000001861">
    <property type="component" value="Unassembled WGS sequence"/>
</dbReference>
<dbReference type="KEGG" id="cci:CC1G_07924"/>
<name>A8P6R3_COPC7</name>
<dbReference type="AlphaFoldDB" id="A8P6R3"/>
<protein>
    <submittedName>
        <fullName evidence="2">Uncharacterized protein</fullName>
    </submittedName>
</protein>
<feature type="region of interest" description="Disordered" evidence="1">
    <location>
        <begin position="1"/>
        <end position="147"/>
    </location>
</feature>
<evidence type="ECO:0000313" key="3">
    <source>
        <dbReference type="Proteomes" id="UP000001861"/>
    </source>
</evidence>
<dbReference type="InParanoid" id="A8P6R3"/>
<dbReference type="VEuPathDB" id="FungiDB:CC1G_07924"/>
<dbReference type="HOGENOM" id="CLU_1107064_0_0_1"/>
<reference evidence="2 3" key="1">
    <citation type="journal article" date="2010" name="Proc. Natl. Acad. Sci. U.S.A.">
        <title>Insights into evolution of multicellular fungi from the assembled chromosomes of the mushroom Coprinopsis cinerea (Coprinus cinereus).</title>
        <authorList>
            <person name="Stajich J.E."/>
            <person name="Wilke S.K."/>
            <person name="Ahren D."/>
            <person name="Au C.H."/>
            <person name="Birren B.W."/>
            <person name="Borodovsky M."/>
            <person name="Burns C."/>
            <person name="Canback B."/>
            <person name="Casselton L.A."/>
            <person name="Cheng C.K."/>
            <person name="Deng J."/>
            <person name="Dietrich F.S."/>
            <person name="Fargo D.C."/>
            <person name="Farman M.L."/>
            <person name="Gathman A.C."/>
            <person name="Goldberg J."/>
            <person name="Guigo R."/>
            <person name="Hoegger P.J."/>
            <person name="Hooker J.B."/>
            <person name="Huggins A."/>
            <person name="James T.Y."/>
            <person name="Kamada T."/>
            <person name="Kilaru S."/>
            <person name="Kodira C."/>
            <person name="Kues U."/>
            <person name="Kupfer D."/>
            <person name="Kwan H.S."/>
            <person name="Lomsadze A."/>
            <person name="Li W."/>
            <person name="Lilly W.W."/>
            <person name="Ma L.J."/>
            <person name="Mackey A.J."/>
            <person name="Manning G."/>
            <person name="Martin F."/>
            <person name="Muraguchi H."/>
            <person name="Natvig D.O."/>
            <person name="Palmerini H."/>
            <person name="Ramesh M.A."/>
            <person name="Rehmeyer C.J."/>
            <person name="Roe B.A."/>
            <person name="Shenoy N."/>
            <person name="Stanke M."/>
            <person name="Ter-Hovhannisyan V."/>
            <person name="Tunlid A."/>
            <person name="Velagapudi R."/>
            <person name="Vision T.J."/>
            <person name="Zeng Q."/>
            <person name="Zolan M.E."/>
            <person name="Pukkila P.J."/>
        </authorList>
    </citation>
    <scope>NUCLEOTIDE SEQUENCE [LARGE SCALE GENOMIC DNA]</scope>
    <source>
        <strain evidence="3">Okayama-7 / 130 / ATCC MYA-4618 / FGSC 9003</strain>
    </source>
</reference>
<dbReference type="GeneID" id="6015821"/>
<accession>A8P6R3</accession>
<dbReference type="EMBL" id="AACS02000005">
    <property type="protein sequence ID" value="EAU82642.2"/>
    <property type="molecule type" value="Genomic_DNA"/>
</dbReference>
<feature type="compositionally biased region" description="Basic and acidic residues" evidence="1">
    <location>
        <begin position="14"/>
        <end position="23"/>
    </location>
</feature>
<feature type="compositionally biased region" description="Low complexity" evidence="1">
    <location>
        <begin position="160"/>
        <end position="169"/>
    </location>
</feature>
<comment type="caution">
    <text evidence="2">The sequence shown here is derived from an EMBL/GenBank/DDBJ whole genome shotgun (WGS) entry which is preliminary data.</text>
</comment>
<feature type="compositionally biased region" description="Polar residues" evidence="1">
    <location>
        <begin position="1"/>
        <end position="10"/>
    </location>
</feature>
<sequence>MDQFQISKQVAEQWRAESDETRRMYIQQTMQAQATGRYPTPHPNPNSRYHHHPSRPSPPSGQWLEGQGQGQGFPPSQPLASASRRYHDQTPSASPSPNSDPESESESAVLDPYTLFDKISSYPPGFAPPNGEGLPTPPPAPPHDATVAMGRYPEFHYNHQNQYQQQQQQRHPAYAGAQSPHYPSVGSHCPSQRFPLPKVERLVIVIDAYTLWHAAQQPLGGSMMHHGSGSGGHSRSRSGSGCPSPSRCMEM</sequence>
<evidence type="ECO:0000313" key="2">
    <source>
        <dbReference type="EMBL" id="EAU82642.2"/>
    </source>
</evidence>
<feature type="compositionally biased region" description="Low complexity" evidence="1">
    <location>
        <begin position="237"/>
        <end position="251"/>
    </location>
</feature>
<feature type="compositionally biased region" description="Low complexity" evidence="1">
    <location>
        <begin position="91"/>
        <end position="100"/>
    </location>
</feature>
<evidence type="ECO:0000256" key="1">
    <source>
        <dbReference type="SAM" id="MobiDB-lite"/>
    </source>
</evidence>
<keyword evidence="3" id="KW-1185">Reference proteome</keyword>
<organism evidence="2 3">
    <name type="scientific">Coprinopsis cinerea (strain Okayama-7 / 130 / ATCC MYA-4618 / FGSC 9003)</name>
    <name type="common">Inky cap fungus</name>
    <name type="synonym">Hormographiella aspergillata</name>
    <dbReference type="NCBI Taxonomy" id="240176"/>
    <lineage>
        <taxon>Eukaryota</taxon>
        <taxon>Fungi</taxon>
        <taxon>Dikarya</taxon>
        <taxon>Basidiomycota</taxon>
        <taxon>Agaricomycotina</taxon>
        <taxon>Agaricomycetes</taxon>
        <taxon>Agaricomycetidae</taxon>
        <taxon>Agaricales</taxon>
        <taxon>Agaricineae</taxon>
        <taxon>Psathyrellaceae</taxon>
        <taxon>Coprinopsis</taxon>
    </lineage>
</organism>
<proteinExistence type="predicted"/>
<feature type="region of interest" description="Disordered" evidence="1">
    <location>
        <begin position="222"/>
        <end position="251"/>
    </location>
</feature>
<feature type="region of interest" description="Disordered" evidence="1">
    <location>
        <begin position="160"/>
        <end position="189"/>
    </location>
</feature>
<dbReference type="RefSeq" id="XP_001839209.2">
    <property type="nucleotide sequence ID" value="XM_001839157.2"/>
</dbReference>
<dbReference type="CDD" id="cd00084">
    <property type="entry name" value="HMG-box_SF"/>
    <property type="match status" value="1"/>
</dbReference>